<feature type="compositionally biased region" description="Basic and acidic residues" evidence="2">
    <location>
        <begin position="320"/>
        <end position="332"/>
    </location>
</feature>
<comment type="caution">
    <text evidence="3">The sequence shown here is derived from an EMBL/GenBank/DDBJ whole genome shotgun (WGS) entry which is preliminary data.</text>
</comment>
<gene>
    <name evidence="3" type="ORF">GCM10007989_35090</name>
</gene>
<organism evidence="3 4">
    <name type="scientific">Devosia pacifica</name>
    <dbReference type="NCBI Taxonomy" id="1335967"/>
    <lineage>
        <taxon>Bacteria</taxon>
        <taxon>Pseudomonadati</taxon>
        <taxon>Pseudomonadota</taxon>
        <taxon>Alphaproteobacteria</taxon>
        <taxon>Hyphomicrobiales</taxon>
        <taxon>Devosiaceae</taxon>
        <taxon>Devosia</taxon>
    </lineage>
</organism>
<dbReference type="InterPro" id="IPR022062">
    <property type="entry name" value="DUF3618"/>
</dbReference>
<evidence type="ECO:0000313" key="4">
    <source>
        <dbReference type="Proteomes" id="UP000646579"/>
    </source>
</evidence>
<dbReference type="RefSeq" id="WP_189427089.1">
    <property type="nucleotide sequence ID" value="NZ_BMZE01000004.1"/>
</dbReference>
<feature type="coiled-coil region" evidence="1">
    <location>
        <begin position="1"/>
        <end position="32"/>
    </location>
</feature>
<feature type="region of interest" description="Disordered" evidence="2">
    <location>
        <begin position="281"/>
        <end position="348"/>
    </location>
</feature>
<evidence type="ECO:0000256" key="2">
    <source>
        <dbReference type="SAM" id="MobiDB-lite"/>
    </source>
</evidence>
<name>A0A918SCU5_9HYPH</name>
<keyword evidence="1" id="KW-0175">Coiled coil</keyword>
<dbReference type="Proteomes" id="UP000646579">
    <property type="component" value="Unassembled WGS sequence"/>
</dbReference>
<protein>
    <submittedName>
        <fullName evidence="3">Nutrient deprivation-induced protein</fullName>
    </submittedName>
</protein>
<evidence type="ECO:0000256" key="1">
    <source>
        <dbReference type="SAM" id="Coils"/>
    </source>
</evidence>
<dbReference type="EMBL" id="BMZE01000004">
    <property type="protein sequence ID" value="GHA36023.1"/>
    <property type="molecule type" value="Genomic_DNA"/>
</dbReference>
<reference evidence="3" key="1">
    <citation type="journal article" date="2014" name="Int. J. Syst. Evol. Microbiol.">
        <title>Complete genome sequence of Corynebacterium casei LMG S-19264T (=DSM 44701T), isolated from a smear-ripened cheese.</title>
        <authorList>
            <consortium name="US DOE Joint Genome Institute (JGI-PGF)"/>
            <person name="Walter F."/>
            <person name="Albersmeier A."/>
            <person name="Kalinowski J."/>
            <person name="Ruckert C."/>
        </authorList>
    </citation>
    <scope>NUCLEOTIDE SEQUENCE</scope>
    <source>
        <strain evidence="3">KCTC 32437</strain>
    </source>
</reference>
<feature type="region of interest" description="Disordered" evidence="2">
    <location>
        <begin position="222"/>
        <end position="241"/>
    </location>
</feature>
<sequence length="348" mass="37886">MTNAHDRAENLEREVDAQRSRIETRLDALQDRLSPGQFIDEALRYTRSGAGADYVNNLGRSVKNNPLPVALVGVGLAWLMARPASGQRIPEHHSDARVPAVVTPDPYPVATVKTTTFKRSAHARQDDGKHRSEWLDDAGKKYHAVADEAGNRAGHFVDETGKTYRGFVDETGNRISDFRDETGKRLDDASGWASHNWTLARERAADAQRAVGEGIDHARDRAAQAGRDLQDQASQTGRDIQHQAAVAGRGLESFLREQPLVAGALAFAVGAAIGASLPHTRQEDEAFGEQSDALKDRAATEAEGLYEQGRETVKSAYGDASEKAERLYDDAKSSVSGSDNRDSTTSRL</sequence>
<reference evidence="3" key="2">
    <citation type="submission" date="2020-09" db="EMBL/GenBank/DDBJ databases">
        <authorList>
            <person name="Sun Q."/>
            <person name="Kim S."/>
        </authorList>
    </citation>
    <scope>NUCLEOTIDE SEQUENCE</scope>
    <source>
        <strain evidence="3">KCTC 32437</strain>
    </source>
</reference>
<dbReference type="Pfam" id="PF12277">
    <property type="entry name" value="DUF3618"/>
    <property type="match status" value="1"/>
</dbReference>
<feature type="compositionally biased region" description="Basic and acidic residues" evidence="2">
    <location>
        <begin position="339"/>
        <end position="348"/>
    </location>
</feature>
<dbReference type="AlphaFoldDB" id="A0A918SCU5"/>
<accession>A0A918SCU5</accession>
<evidence type="ECO:0000313" key="3">
    <source>
        <dbReference type="EMBL" id="GHA36023.1"/>
    </source>
</evidence>
<keyword evidence="4" id="KW-1185">Reference proteome</keyword>
<proteinExistence type="predicted"/>